<dbReference type="Gene3D" id="1.10.287.110">
    <property type="entry name" value="DnaJ domain"/>
    <property type="match status" value="1"/>
</dbReference>
<dbReference type="GO" id="GO:0016558">
    <property type="term" value="P:protein import into peroxisome matrix"/>
    <property type="evidence" value="ECO:0007669"/>
    <property type="project" value="TreeGrafter"/>
</dbReference>
<dbReference type="InterPro" id="IPR052814">
    <property type="entry name" value="Peroxisomal_DnaJ"/>
</dbReference>
<keyword evidence="1" id="KW-0143">Chaperone</keyword>
<dbReference type="PANTHER" id="PTHR45006">
    <property type="entry name" value="DNAJ-LIKE PROTEIN 1"/>
    <property type="match status" value="1"/>
</dbReference>
<dbReference type="RefSeq" id="XP_018985139.1">
    <property type="nucleotide sequence ID" value="XM_019132718.1"/>
</dbReference>
<dbReference type="InterPro" id="IPR001623">
    <property type="entry name" value="DnaJ_domain"/>
</dbReference>
<feature type="domain" description="J" evidence="3">
    <location>
        <begin position="6"/>
        <end position="71"/>
    </location>
</feature>
<dbReference type="GO" id="GO:0005829">
    <property type="term" value="C:cytosol"/>
    <property type="evidence" value="ECO:0007669"/>
    <property type="project" value="EnsemblFungi"/>
</dbReference>
<evidence type="ECO:0000256" key="1">
    <source>
        <dbReference type="ARBA" id="ARBA00023186"/>
    </source>
</evidence>
<feature type="region of interest" description="Disordered" evidence="2">
    <location>
        <begin position="118"/>
        <end position="138"/>
    </location>
</feature>
<dbReference type="AlphaFoldDB" id="A0A1E3QQ72"/>
<dbReference type="OrthoDB" id="552049at2759"/>
<dbReference type="CDD" id="cd06257">
    <property type="entry name" value="DnaJ"/>
    <property type="match status" value="1"/>
</dbReference>
<sequence>MVNDTEYYDALGIEPTATQIEIKKAYRRRAMETHPDKHPNDPTAAARFQAIGEAYQVLQDPELRKNYDQFGKTDQSVPDAGFDDPSEFFSTMFGGESFKSWIGELTMLKDLQSTAEVLGKEDEEKEKAKVETTSEDQSVMHTEAKADVGASGTSTPKAKLNNPAKYTKETREEVERLYKESKLAKQKRVEELAKELVVRLDKLIAASSSEAELTLFQQNLNTEFEDLKMESFGLEIIHTIGKIYAQKASAFISSSRTFGLSKIFTSVRDKGSVVSGGFSILSSALDAQLLVEQMEKVKAADPDAWSQEQEAEIGRLVFGKFVGTAWASSKFEIKNTIRDVCDTVLTDKEVPKKARISRARALLVLGTNMKAVTRDTEDEEGVQVFEEMWHEAKYTKMKVTKVKK</sequence>
<dbReference type="InterPro" id="IPR026894">
    <property type="entry name" value="DnaJ_X"/>
</dbReference>
<keyword evidence="5" id="KW-1185">Reference proteome</keyword>
<dbReference type="GeneID" id="30150571"/>
<name>A0A1E3QQ72_9ASCO</name>
<protein>
    <recommendedName>
        <fullName evidence="3">J domain-containing protein</fullName>
    </recommendedName>
</protein>
<dbReference type="GO" id="GO:1901981">
    <property type="term" value="F:phosphatidylinositol phosphate binding"/>
    <property type="evidence" value="ECO:0007669"/>
    <property type="project" value="EnsemblFungi"/>
</dbReference>
<dbReference type="GO" id="GO:0005886">
    <property type="term" value="C:plasma membrane"/>
    <property type="evidence" value="ECO:0007669"/>
    <property type="project" value="EnsemblFungi"/>
</dbReference>
<dbReference type="PROSITE" id="PS50076">
    <property type="entry name" value="DNAJ_2"/>
    <property type="match status" value="1"/>
</dbReference>
<dbReference type="PANTHER" id="PTHR45006:SF1">
    <property type="entry name" value="DNAJ-LIKE PROTEIN 1"/>
    <property type="match status" value="1"/>
</dbReference>
<evidence type="ECO:0000313" key="5">
    <source>
        <dbReference type="Proteomes" id="UP000094336"/>
    </source>
</evidence>
<dbReference type="Pfam" id="PF00226">
    <property type="entry name" value="DnaJ"/>
    <property type="match status" value="1"/>
</dbReference>
<dbReference type="Pfam" id="PF14308">
    <property type="entry name" value="DnaJ-X"/>
    <property type="match status" value="1"/>
</dbReference>
<evidence type="ECO:0000313" key="4">
    <source>
        <dbReference type="EMBL" id="ODQ79811.1"/>
    </source>
</evidence>
<evidence type="ECO:0000259" key="3">
    <source>
        <dbReference type="PROSITE" id="PS50076"/>
    </source>
</evidence>
<dbReference type="PRINTS" id="PR00625">
    <property type="entry name" value="JDOMAIN"/>
</dbReference>
<feature type="compositionally biased region" description="Basic and acidic residues" evidence="2">
    <location>
        <begin position="118"/>
        <end position="132"/>
    </location>
</feature>
<organism evidence="4 5">
    <name type="scientific">Babjeviella inositovora NRRL Y-12698</name>
    <dbReference type="NCBI Taxonomy" id="984486"/>
    <lineage>
        <taxon>Eukaryota</taxon>
        <taxon>Fungi</taxon>
        <taxon>Dikarya</taxon>
        <taxon>Ascomycota</taxon>
        <taxon>Saccharomycotina</taxon>
        <taxon>Pichiomycetes</taxon>
        <taxon>Serinales incertae sedis</taxon>
        <taxon>Babjeviella</taxon>
    </lineage>
</organism>
<accession>A0A1E3QQ72</accession>
<reference evidence="5" key="1">
    <citation type="submission" date="2016-05" db="EMBL/GenBank/DDBJ databases">
        <title>Comparative genomics of biotechnologically important yeasts.</title>
        <authorList>
            <consortium name="DOE Joint Genome Institute"/>
            <person name="Riley R."/>
            <person name="Haridas S."/>
            <person name="Wolfe K.H."/>
            <person name="Lopes M.R."/>
            <person name="Hittinger C.T."/>
            <person name="Goker M."/>
            <person name="Salamov A."/>
            <person name="Wisecaver J."/>
            <person name="Long T.M."/>
            <person name="Aerts A.L."/>
            <person name="Barry K."/>
            <person name="Choi C."/>
            <person name="Clum A."/>
            <person name="Coughlan A.Y."/>
            <person name="Deshpande S."/>
            <person name="Douglass A.P."/>
            <person name="Hanson S.J."/>
            <person name="Klenk H.-P."/>
            <person name="Labutti K."/>
            <person name="Lapidus A."/>
            <person name="Lindquist E."/>
            <person name="Lipzen A."/>
            <person name="Meier-Kolthoff J.P."/>
            <person name="Ohm R.A."/>
            <person name="Otillar R.P."/>
            <person name="Pangilinan J."/>
            <person name="Peng Y."/>
            <person name="Rokas A."/>
            <person name="Rosa C.A."/>
            <person name="Scheuner C."/>
            <person name="Sibirny A.A."/>
            <person name="Slot J.C."/>
            <person name="Stielow J.B."/>
            <person name="Sun H."/>
            <person name="Kurtzman C.P."/>
            <person name="Blackwell M."/>
            <person name="Grigoriev I.V."/>
            <person name="Jeffries T.W."/>
        </authorList>
    </citation>
    <scope>NUCLEOTIDE SEQUENCE [LARGE SCALE GENOMIC DNA]</scope>
    <source>
        <strain evidence="5">NRRL Y-12698</strain>
    </source>
</reference>
<dbReference type="InterPro" id="IPR036869">
    <property type="entry name" value="J_dom_sf"/>
</dbReference>
<dbReference type="SMART" id="SM00271">
    <property type="entry name" value="DnaJ"/>
    <property type="match status" value="1"/>
</dbReference>
<dbReference type="PROSITE" id="PS00636">
    <property type="entry name" value="DNAJ_1"/>
    <property type="match status" value="1"/>
</dbReference>
<dbReference type="STRING" id="984486.A0A1E3QQ72"/>
<evidence type="ECO:0000256" key="2">
    <source>
        <dbReference type="SAM" id="MobiDB-lite"/>
    </source>
</evidence>
<proteinExistence type="predicted"/>
<dbReference type="Proteomes" id="UP000094336">
    <property type="component" value="Unassembled WGS sequence"/>
</dbReference>
<dbReference type="EMBL" id="KV454431">
    <property type="protein sequence ID" value="ODQ79811.1"/>
    <property type="molecule type" value="Genomic_DNA"/>
</dbReference>
<dbReference type="InterPro" id="IPR018253">
    <property type="entry name" value="DnaJ_domain_CS"/>
</dbReference>
<dbReference type="SUPFAM" id="SSF46565">
    <property type="entry name" value="Chaperone J-domain"/>
    <property type="match status" value="1"/>
</dbReference>
<dbReference type="FunFam" id="1.10.287.110:FF:000028">
    <property type="entry name" value="DnaJ domain protein"/>
    <property type="match status" value="1"/>
</dbReference>
<gene>
    <name evidence="4" type="ORF">BABINDRAFT_8009</name>
</gene>